<evidence type="ECO:0000256" key="1">
    <source>
        <dbReference type="SAM" id="MobiDB-lite"/>
    </source>
</evidence>
<reference evidence="2 3" key="1">
    <citation type="submission" date="2022-03" db="EMBL/GenBank/DDBJ databases">
        <title>Genomic Encyclopedia of Type Strains, Phase III (KMG-III): the genomes of soil and plant-associated and newly described type strains.</title>
        <authorList>
            <person name="Whitman W."/>
        </authorList>
    </citation>
    <scope>NUCLEOTIDE SEQUENCE [LARGE SCALE GENOMIC DNA]</scope>
    <source>
        <strain evidence="2 3">BSker1</strain>
    </source>
</reference>
<dbReference type="RefSeq" id="WP_253446953.1">
    <property type="nucleotide sequence ID" value="NZ_JALJYF010000001.1"/>
</dbReference>
<sequence>MSDIGGIVSTSSAMSQAQLRAEVDVSVLRKAMDIQSSTAAQLLDALPEVEASAASTHRSDATSNLGSLLNVRA</sequence>
<dbReference type="Pfam" id="PF14070">
    <property type="entry name" value="YjfB_motility"/>
    <property type="match status" value="1"/>
</dbReference>
<keyword evidence="3" id="KW-1185">Reference proteome</keyword>
<dbReference type="InterPro" id="IPR025906">
    <property type="entry name" value="YjfB_motility"/>
</dbReference>
<evidence type="ECO:0000313" key="2">
    <source>
        <dbReference type="EMBL" id="MCP1727286.1"/>
    </source>
</evidence>
<comment type="caution">
    <text evidence="2">The sequence shown here is derived from an EMBL/GenBank/DDBJ whole genome shotgun (WGS) entry which is preliminary data.</text>
</comment>
<dbReference type="EMBL" id="JALJYF010000001">
    <property type="protein sequence ID" value="MCP1727286.1"/>
    <property type="molecule type" value="Genomic_DNA"/>
</dbReference>
<feature type="region of interest" description="Disordered" evidence="1">
    <location>
        <begin position="51"/>
        <end position="73"/>
    </location>
</feature>
<dbReference type="Proteomes" id="UP001523550">
    <property type="component" value="Unassembled WGS sequence"/>
</dbReference>
<feature type="compositionally biased region" description="Polar residues" evidence="1">
    <location>
        <begin position="53"/>
        <end position="67"/>
    </location>
</feature>
<protein>
    <submittedName>
        <fullName evidence="2">RNase P/RNase MRP subunit p30</fullName>
    </submittedName>
</protein>
<organism evidence="2 3">
    <name type="scientific">Natronospira proteinivora</name>
    <dbReference type="NCBI Taxonomy" id="1807133"/>
    <lineage>
        <taxon>Bacteria</taxon>
        <taxon>Pseudomonadati</taxon>
        <taxon>Pseudomonadota</taxon>
        <taxon>Gammaproteobacteria</taxon>
        <taxon>Natronospirales</taxon>
        <taxon>Natronospiraceae</taxon>
        <taxon>Natronospira</taxon>
    </lineage>
</organism>
<name>A0ABT1G7K4_9GAMM</name>
<evidence type="ECO:0000313" key="3">
    <source>
        <dbReference type="Proteomes" id="UP001523550"/>
    </source>
</evidence>
<gene>
    <name evidence="2" type="ORF">J2T60_001251</name>
</gene>
<proteinExistence type="predicted"/>
<accession>A0ABT1G7K4</accession>